<organism evidence="1">
    <name type="scientific">uncultured planctomycete 8FN</name>
    <dbReference type="NCBI Taxonomy" id="455070"/>
    <lineage>
        <taxon>Bacteria</taxon>
        <taxon>Pseudomonadati</taxon>
        <taxon>Planctomycetota</taxon>
        <taxon>Planctomycetia</taxon>
        <taxon>Planctomycetales</taxon>
        <taxon>environmental samples</taxon>
    </lineage>
</organism>
<name>A9LH28_9BACT</name>
<proteinExistence type="predicted"/>
<sequence length="190" mass="21830">MESTSRFIGTLVRPELNADLTSIHRQLRSELNLKRKDMEVGIDPYGCGVLTTTEFRYQHSFEMSENHCDQLTQLRQVDDISDLNLLVTPEFESVFGNRFHGIEIDFGIEIEVEELIDAIEEMDDSDLNLDYNLEATQCNVELNGIPEVLSFEKHGIRLHNHRNVSSSQLIWNLKEFQTRLVSAFESAGIL</sequence>
<protein>
    <submittedName>
        <fullName evidence="1">Uncharacterized protein</fullName>
    </submittedName>
</protein>
<evidence type="ECO:0000313" key="1">
    <source>
        <dbReference type="EMBL" id="ABX10705.1"/>
    </source>
</evidence>
<accession>A9LH28</accession>
<dbReference type="AlphaFoldDB" id="A9LH28"/>
<reference evidence="1" key="1">
    <citation type="journal article" date="2007" name="ISME J.">
        <title>Fosmids of novel marine Planctomycetes from the Namibian and Oregon coast upwelling systems and their cross-comparison with planctomycete genomes.</title>
        <authorList>
            <person name="Woebken D."/>
            <person name="Teeling H."/>
            <person name="Wecker P."/>
            <person name="Dumitriu A."/>
            <person name="Kostadinov I."/>
            <person name="DeLong E.F."/>
            <person name="Amann R."/>
            <person name="Gloeckner F.O."/>
        </authorList>
    </citation>
    <scope>NUCLEOTIDE SEQUENCE</scope>
</reference>
<dbReference type="EMBL" id="EF591888">
    <property type="protein sequence ID" value="ABX10705.1"/>
    <property type="molecule type" value="Genomic_DNA"/>
</dbReference>
<gene>
    <name evidence="1" type="ORF">8FN_27</name>
</gene>